<accession>A0A4Q2RF98</accession>
<dbReference type="OrthoDB" id="9790710at2"/>
<protein>
    <submittedName>
        <fullName evidence="2">Glycosyltransferase family 1 protein</fullName>
    </submittedName>
</protein>
<dbReference type="Pfam" id="PF13477">
    <property type="entry name" value="Glyco_trans_4_2"/>
    <property type="match status" value="1"/>
</dbReference>
<dbReference type="PANTHER" id="PTHR12526">
    <property type="entry name" value="GLYCOSYLTRANSFERASE"/>
    <property type="match status" value="1"/>
</dbReference>
<proteinExistence type="predicted"/>
<feature type="domain" description="Glycosyltransferase subfamily 4-like N-terminal" evidence="1">
    <location>
        <begin position="6"/>
        <end position="125"/>
    </location>
</feature>
<reference evidence="2 3" key="1">
    <citation type="submission" date="2018-09" db="EMBL/GenBank/DDBJ databases">
        <authorList>
            <person name="Grouzdev D.S."/>
            <person name="Krutkina M.S."/>
        </authorList>
    </citation>
    <scope>NUCLEOTIDE SEQUENCE [LARGE SCALE GENOMIC DNA]</scope>
    <source>
        <strain evidence="2 3">RmlP001</strain>
    </source>
</reference>
<dbReference type="InterPro" id="IPR028098">
    <property type="entry name" value="Glyco_trans_4-like_N"/>
</dbReference>
<organism evidence="2 3">
    <name type="scientific">Lichenibacterium ramalinae</name>
    <dbReference type="NCBI Taxonomy" id="2316527"/>
    <lineage>
        <taxon>Bacteria</taxon>
        <taxon>Pseudomonadati</taxon>
        <taxon>Pseudomonadota</taxon>
        <taxon>Alphaproteobacteria</taxon>
        <taxon>Hyphomicrobiales</taxon>
        <taxon>Lichenihabitantaceae</taxon>
        <taxon>Lichenibacterium</taxon>
    </lineage>
</organism>
<gene>
    <name evidence="2" type="ORF">D3272_05105</name>
</gene>
<dbReference type="Pfam" id="PF13692">
    <property type="entry name" value="Glyco_trans_1_4"/>
    <property type="match status" value="1"/>
</dbReference>
<keyword evidence="3" id="KW-1185">Reference proteome</keyword>
<comment type="caution">
    <text evidence="2">The sequence shown here is derived from an EMBL/GenBank/DDBJ whole genome shotgun (WGS) entry which is preliminary data.</text>
</comment>
<evidence type="ECO:0000313" key="3">
    <source>
        <dbReference type="Proteomes" id="UP000289411"/>
    </source>
</evidence>
<dbReference type="Gene3D" id="3.40.50.2000">
    <property type="entry name" value="Glycogen Phosphorylase B"/>
    <property type="match status" value="2"/>
</dbReference>
<dbReference type="GO" id="GO:0016757">
    <property type="term" value="F:glycosyltransferase activity"/>
    <property type="evidence" value="ECO:0007669"/>
    <property type="project" value="TreeGrafter"/>
</dbReference>
<dbReference type="EMBL" id="QYBC01000003">
    <property type="protein sequence ID" value="RYB06706.1"/>
    <property type="molecule type" value="Genomic_DNA"/>
</dbReference>
<dbReference type="PANTHER" id="PTHR12526:SF636">
    <property type="entry name" value="BLL3647 PROTEIN"/>
    <property type="match status" value="1"/>
</dbReference>
<dbReference type="Proteomes" id="UP000289411">
    <property type="component" value="Unassembled WGS sequence"/>
</dbReference>
<reference evidence="2 3" key="2">
    <citation type="submission" date="2019-02" db="EMBL/GenBank/DDBJ databases">
        <title>'Lichenibacterium ramalinii' gen. nov. sp. nov., 'Lichenibacterium minor' gen. nov. sp. nov.</title>
        <authorList>
            <person name="Pankratov T."/>
        </authorList>
    </citation>
    <scope>NUCLEOTIDE SEQUENCE [LARGE SCALE GENOMIC DNA]</scope>
    <source>
        <strain evidence="2 3">RmlP001</strain>
    </source>
</reference>
<dbReference type="RefSeq" id="WP_129218062.1">
    <property type="nucleotide sequence ID" value="NZ_QYBC01000003.1"/>
</dbReference>
<name>A0A4Q2RF98_9HYPH</name>
<sequence>MTRPPRLLFVVTEDWFFVSHFLSVAAAARSAGFDVAVTVRLRDEALRRRIEAEGVRVIPSAHERGQFGPLAMVGHARAFARLFRAERPDIVHLVSVRLIVLAGLGALLAGVPRRVQAVTGLGLLGASRTVKARLARGALGWLLRGPLGGRRAHFVFENREDPALLGLDPAGPRVTVVGGAGIDPERELAQPLPPMPPLRAALVARMVHSKGVDVAVEALRRARAAGAPVELSLFGVPDPENPRAIPEEQLRRWSEEPGVAWHGHAGDIAAVWRRHHVVLVPSRGGEGLPRALLEGAAAARAVLTTATPGCATFARDGIEGFVVPPEDPEALADALVTLAYDPALVERFAGAARARVLDGFTTARVAADFVAVYRGLVGAPR</sequence>
<dbReference type="SUPFAM" id="SSF53756">
    <property type="entry name" value="UDP-Glycosyltransferase/glycogen phosphorylase"/>
    <property type="match status" value="1"/>
</dbReference>
<evidence type="ECO:0000259" key="1">
    <source>
        <dbReference type="Pfam" id="PF13477"/>
    </source>
</evidence>
<dbReference type="AlphaFoldDB" id="A0A4Q2RF98"/>
<evidence type="ECO:0000313" key="2">
    <source>
        <dbReference type="EMBL" id="RYB06706.1"/>
    </source>
</evidence>
<keyword evidence="2" id="KW-0808">Transferase</keyword>